<dbReference type="Proteomes" id="UP000242715">
    <property type="component" value="Unassembled WGS sequence"/>
</dbReference>
<accession>A0A2Z6NY13</accession>
<sequence>MPSLLSFTSAVTIDNHLQQEVNATEADETLKEVEEVNVDVGDENLKEAEEGNVDVGDDNLKEVGDDNVVEANDVINEGDNVYEDYFDNAVKCGEILIAVKFICL</sequence>
<organism evidence="1 2">
    <name type="scientific">Trifolium subterraneum</name>
    <name type="common">Subterranean clover</name>
    <dbReference type="NCBI Taxonomy" id="3900"/>
    <lineage>
        <taxon>Eukaryota</taxon>
        <taxon>Viridiplantae</taxon>
        <taxon>Streptophyta</taxon>
        <taxon>Embryophyta</taxon>
        <taxon>Tracheophyta</taxon>
        <taxon>Spermatophyta</taxon>
        <taxon>Magnoliopsida</taxon>
        <taxon>eudicotyledons</taxon>
        <taxon>Gunneridae</taxon>
        <taxon>Pentapetalae</taxon>
        <taxon>rosids</taxon>
        <taxon>fabids</taxon>
        <taxon>Fabales</taxon>
        <taxon>Fabaceae</taxon>
        <taxon>Papilionoideae</taxon>
        <taxon>50 kb inversion clade</taxon>
        <taxon>NPAAA clade</taxon>
        <taxon>Hologalegina</taxon>
        <taxon>IRL clade</taxon>
        <taxon>Trifolieae</taxon>
        <taxon>Trifolium</taxon>
    </lineage>
</organism>
<keyword evidence="2" id="KW-1185">Reference proteome</keyword>
<protein>
    <submittedName>
        <fullName evidence="1">Uncharacterized protein</fullName>
    </submittedName>
</protein>
<dbReference type="EMBL" id="DF973573">
    <property type="protein sequence ID" value="GAU34997.1"/>
    <property type="molecule type" value="Genomic_DNA"/>
</dbReference>
<evidence type="ECO:0000313" key="1">
    <source>
        <dbReference type="EMBL" id="GAU34997.1"/>
    </source>
</evidence>
<dbReference type="AlphaFoldDB" id="A0A2Z6NY13"/>
<proteinExistence type="predicted"/>
<name>A0A2Z6NY13_TRISU</name>
<evidence type="ECO:0000313" key="2">
    <source>
        <dbReference type="Proteomes" id="UP000242715"/>
    </source>
</evidence>
<reference evidence="2" key="1">
    <citation type="journal article" date="2017" name="Front. Plant Sci.">
        <title>Climate Clever Clovers: New Paradigm to Reduce the Environmental Footprint of Ruminants by Breeding Low Methanogenic Forages Utilizing Haplotype Variation.</title>
        <authorList>
            <person name="Kaur P."/>
            <person name="Appels R."/>
            <person name="Bayer P.E."/>
            <person name="Keeble-Gagnere G."/>
            <person name="Wang J."/>
            <person name="Hirakawa H."/>
            <person name="Shirasawa K."/>
            <person name="Vercoe P."/>
            <person name="Stefanova K."/>
            <person name="Durmic Z."/>
            <person name="Nichols P."/>
            <person name="Revell C."/>
            <person name="Isobe S.N."/>
            <person name="Edwards D."/>
            <person name="Erskine W."/>
        </authorList>
    </citation>
    <scope>NUCLEOTIDE SEQUENCE [LARGE SCALE GENOMIC DNA]</scope>
    <source>
        <strain evidence="2">cv. Daliak</strain>
    </source>
</reference>
<gene>
    <name evidence="1" type="ORF">TSUD_103190</name>
</gene>